<reference evidence="1 2" key="1">
    <citation type="submission" date="2016-11" db="EMBL/GenBank/DDBJ databases">
        <authorList>
            <person name="Jaros S."/>
            <person name="Januszkiewicz K."/>
            <person name="Wedrychowicz H."/>
        </authorList>
    </citation>
    <scope>NUCLEOTIDE SEQUENCE [LARGE SCALE GENOMIC DNA]</scope>
    <source>
        <strain evidence="1 2">DSM 5091</strain>
    </source>
</reference>
<keyword evidence="2" id="KW-1185">Reference proteome</keyword>
<dbReference type="OrthoDB" id="7056455at2"/>
<dbReference type="Proteomes" id="UP000184171">
    <property type="component" value="Unassembled WGS sequence"/>
</dbReference>
<dbReference type="STRING" id="1122189.SAMN02745165_02810"/>
<accession>A0A1M6KV95</accession>
<protein>
    <submittedName>
        <fullName evidence="1">Uncharacterized protein</fullName>
    </submittedName>
</protein>
<gene>
    <name evidence="1" type="ORF">SAMN02745165_02810</name>
</gene>
<organism evidence="1 2">
    <name type="scientific">Malonomonas rubra DSM 5091</name>
    <dbReference type="NCBI Taxonomy" id="1122189"/>
    <lineage>
        <taxon>Bacteria</taxon>
        <taxon>Pseudomonadati</taxon>
        <taxon>Thermodesulfobacteriota</taxon>
        <taxon>Desulfuromonadia</taxon>
        <taxon>Desulfuromonadales</taxon>
        <taxon>Geopsychrobacteraceae</taxon>
        <taxon>Malonomonas</taxon>
    </lineage>
</organism>
<proteinExistence type="predicted"/>
<dbReference type="EMBL" id="FQZT01000011">
    <property type="protein sequence ID" value="SHJ62887.1"/>
    <property type="molecule type" value="Genomic_DNA"/>
</dbReference>
<dbReference type="AlphaFoldDB" id="A0A1M6KV95"/>
<sequence>MKIISKEQKMAPIDICNSFEELYFEEQQVKMKRSQGQVRITDLSEAMKSGRQCRSYSLNDTEECGALNWLSSRSFDWPLIFAGLGALPWADRFREFDAIEVEGAKVYMEDVKAIRVYSPFNLAVIKPLKEEPKKWTLRHVLRALLNGQFKELRCDGQYSDDYAGDAARNFGRGEIANARAFARRIMESPSGWWTHSGENSVSVCCHHFDSNSFVFDLMGKA</sequence>
<evidence type="ECO:0000313" key="2">
    <source>
        <dbReference type="Proteomes" id="UP000184171"/>
    </source>
</evidence>
<dbReference type="RefSeq" id="WP_072909373.1">
    <property type="nucleotide sequence ID" value="NZ_FQZT01000011.1"/>
</dbReference>
<evidence type="ECO:0000313" key="1">
    <source>
        <dbReference type="EMBL" id="SHJ62887.1"/>
    </source>
</evidence>
<name>A0A1M6KV95_MALRU</name>